<feature type="transmembrane region" description="Helical" evidence="1">
    <location>
        <begin position="152"/>
        <end position="171"/>
    </location>
</feature>
<feature type="transmembrane region" description="Helical" evidence="1">
    <location>
        <begin position="209"/>
        <end position="227"/>
    </location>
</feature>
<comment type="caution">
    <text evidence="2">The sequence shown here is derived from an EMBL/GenBank/DDBJ whole genome shotgun (WGS) entry which is preliminary data.</text>
</comment>
<reference evidence="2" key="2">
    <citation type="submission" date="2021-04" db="EMBL/GenBank/DDBJ databases">
        <authorList>
            <person name="Gilroy R."/>
        </authorList>
    </citation>
    <scope>NUCLEOTIDE SEQUENCE</scope>
    <source>
        <strain evidence="2">6627</strain>
    </source>
</reference>
<keyword evidence="1" id="KW-1133">Transmembrane helix</keyword>
<evidence type="ECO:0000313" key="3">
    <source>
        <dbReference type="Proteomes" id="UP000823963"/>
    </source>
</evidence>
<dbReference type="InterPro" id="IPR046481">
    <property type="entry name" value="DUF6574"/>
</dbReference>
<gene>
    <name evidence="2" type="ORF">H9861_03755</name>
</gene>
<feature type="transmembrane region" description="Helical" evidence="1">
    <location>
        <begin position="233"/>
        <end position="250"/>
    </location>
</feature>
<dbReference type="EMBL" id="DXFP01000030">
    <property type="protein sequence ID" value="HIX01850.1"/>
    <property type="molecule type" value="Genomic_DNA"/>
</dbReference>
<feature type="transmembrane region" description="Helical" evidence="1">
    <location>
        <begin position="59"/>
        <end position="80"/>
    </location>
</feature>
<organism evidence="2 3">
    <name type="scientific">Candidatus Ligilactobacillus excrementigallinarum</name>
    <dbReference type="NCBI Taxonomy" id="2838641"/>
    <lineage>
        <taxon>Bacteria</taxon>
        <taxon>Bacillati</taxon>
        <taxon>Bacillota</taxon>
        <taxon>Bacilli</taxon>
        <taxon>Lactobacillales</taxon>
        <taxon>Lactobacillaceae</taxon>
        <taxon>Ligilactobacillus</taxon>
    </lineage>
</organism>
<dbReference type="AlphaFoldDB" id="A0A9D1UWQ0"/>
<evidence type="ECO:0008006" key="4">
    <source>
        <dbReference type="Google" id="ProtNLM"/>
    </source>
</evidence>
<proteinExistence type="predicted"/>
<evidence type="ECO:0000256" key="1">
    <source>
        <dbReference type="SAM" id="Phobius"/>
    </source>
</evidence>
<feature type="transmembrane region" description="Helical" evidence="1">
    <location>
        <begin position="177"/>
        <end position="197"/>
    </location>
</feature>
<name>A0A9D1UWQ0_9LACO</name>
<feature type="transmembrane region" description="Helical" evidence="1">
    <location>
        <begin position="114"/>
        <end position="132"/>
    </location>
</feature>
<dbReference type="Pfam" id="PF20214">
    <property type="entry name" value="DUF6574"/>
    <property type="match status" value="1"/>
</dbReference>
<protein>
    <recommendedName>
        <fullName evidence="4">Beta-carotene 15,15'-monooxygenase</fullName>
    </recommendedName>
</protein>
<sequence>MAKKDNQQTVLFSPDGKESVVGAVKHDSTKQTTKKKVNYFKWLVKSWMHPAAETEGSKWFGITTLIGELLLFFVALYAFFHKALANTVFDINNIFYMLNGGKSNAAEILVYSKLFLYSLISIAVILGGTYLINRYLVSGERESFWDYMNRVAHYSGLNVIFTLIILVLGVIGVGGRVISILTVFSLFIFGIAVLVAVVGRSNEEGLDKVYAGIVTGLVIGLGYFVFYLLASRILLSILSIGMSALMQMMLGQ</sequence>
<keyword evidence="1" id="KW-0472">Membrane</keyword>
<evidence type="ECO:0000313" key="2">
    <source>
        <dbReference type="EMBL" id="HIX01850.1"/>
    </source>
</evidence>
<dbReference type="Proteomes" id="UP000823963">
    <property type="component" value="Unassembled WGS sequence"/>
</dbReference>
<keyword evidence="1" id="KW-0812">Transmembrane</keyword>
<accession>A0A9D1UWQ0</accession>
<reference evidence="2" key="1">
    <citation type="journal article" date="2021" name="PeerJ">
        <title>Extensive microbial diversity within the chicken gut microbiome revealed by metagenomics and culture.</title>
        <authorList>
            <person name="Gilroy R."/>
            <person name="Ravi A."/>
            <person name="Getino M."/>
            <person name="Pursley I."/>
            <person name="Horton D.L."/>
            <person name="Alikhan N.F."/>
            <person name="Baker D."/>
            <person name="Gharbi K."/>
            <person name="Hall N."/>
            <person name="Watson M."/>
            <person name="Adriaenssens E.M."/>
            <person name="Foster-Nyarko E."/>
            <person name="Jarju S."/>
            <person name="Secka A."/>
            <person name="Antonio M."/>
            <person name="Oren A."/>
            <person name="Chaudhuri R.R."/>
            <person name="La Ragione R."/>
            <person name="Hildebrand F."/>
            <person name="Pallen M.J."/>
        </authorList>
    </citation>
    <scope>NUCLEOTIDE SEQUENCE</scope>
    <source>
        <strain evidence="2">6627</strain>
    </source>
</reference>